<dbReference type="GeneID" id="11502454"/>
<organism evidence="3 4">
    <name type="scientific">Torulaspora delbrueckii</name>
    <name type="common">Yeast</name>
    <name type="synonym">Candida colliculosa</name>
    <dbReference type="NCBI Taxonomy" id="4950"/>
    <lineage>
        <taxon>Eukaryota</taxon>
        <taxon>Fungi</taxon>
        <taxon>Dikarya</taxon>
        <taxon>Ascomycota</taxon>
        <taxon>Saccharomycotina</taxon>
        <taxon>Saccharomycetes</taxon>
        <taxon>Saccharomycetales</taxon>
        <taxon>Saccharomycetaceae</taxon>
        <taxon>Torulaspora</taxon>
    </lineage>
</organism>
<gene>
    <name evidence="3" type="primary">TDEL0D04360</name>
    <name evidence="3" type="ORF">TDEL_0D04360</name>
</gene>
<dbReference type="RefSeq" id="XP_003681231.1">
    <property type="nucleotide sequence ID" value="XM_003681183.1"/>
</dbReference>
<feature type="transmembrane region" description="Helical" evidence="1">
    <location>
        <begin position="72"/>
        <end position="94"/>
    </location>
</feature>
<dbReference type="AlphaFoldDB" id="G8ZTS6"/>
<evidence type="ECO:0000313" key="3">
    <source>
        <dbReference type="EMBL" id="CCE92020.1"/>
    </source>
</evidence>
<dbReference type="PANTHER" id="PTHR42109">
    <property type="entry name" value="UNPLACED GENOMIC SCAFFOLD UM_SCAF_CONTIG_1.265, WHOLE GENOME SHOTGUN SEQUENCE"/>
    <property type="match status" value="1"/>
</dbReference>
<proteinExistence type="predicted"/>
<name>G8ZTS6_TORDE</name>
<keyword evidence="4" id="KW-1185">Reference proteome</keyword>
<evidence type="ECO:0000313" key="4">
    <source>
        <dbReference type="Proteomes" id="UP000005627"/>
    </source>
</evidence>
<keyword evidence="1" id="KW-0812">Transmembrane</keyword>
<feature type="transmembrane region" description="Helical" evidence="1">
    <location>
        <begin position="129"/>
        <end position="149"/>
    </location>
</feature>
<feature type="transmembrane region" description="Helical" evidence="1">
    <location>
        <begin position="210"/>
        <end position="230"/>
    </location>
</feature>
<evidence type="ECO:0000259" key="2">
    <source>
        <dbReference type="Pfam" id="PF24800"/>
    </source>
</evidence>
<feature type="transmembrane region" description="Helical" evidence="1">
    <location>
        <begin position="39"/>
        <end position="60"/>
    </location>
</feature>
<dbReference type="InParanoid" id="G8ZTS6"/>
<dbReference type="Proteomes" id="UP000005627">
    <property type="component" value="Chromosome 4"/>
</dbReference>
<keyword evidence="1" id="KW-0472">Membrane</keyword>
<dbReference type="eggNOG" id="ENOG502S6RY">
    <property type="taxonomic scope" value="Eukaryota"/>
</dbReference>
<dbReference type="EMBL" id="HE616745">
    <property type="protein sequence ID" value="CCE92020.1"/>
    <property type="molecule type" value="Genomic_DNA"/>
</dbReference>
<dbReference type="KEGG" id="tdl:TDEL_0D04360"/>
<feature type="transmembrane region" description="Helical" evidence="1">
    <location>
        <begin position="6"/>
        <end position="27"/>
    </location>
</feature>
<dbReference type="PANTHER" id="PTHR42109:SF2">
    <property type="entry name" value="INTEGRAL MEMBRANE PROTEIN"/>
    <property type="match status" value="1"/>
</dbReference>
<keyword evidence="1" id="KW-1133">Transmembrane helix</keyword>
<evidence type="ECO:0000256" key="1">
    <source>
        <dbReference type="SAM" id="Phobius"/>
    </source>
</evidence>
<dbReference type="OrthoDB" id="2560628at2759"/>
<accession>G8ZTS6</accession>
<reference evidence="3 4" key="1">
    <citation type="journal article" date="2011" name="Proc. Natl. Acad. Sci. U.S.A.">
        <title>Evolutionary erosion of yeast sex chromosomes by mating-type switching accidents.</title>
        <authorList>
            <person name="Gordon J.L."/>
            <person name="Armisen D."/>
            <person name="Proux-Wera E."/>
            <person name="Oheigeartaigh S.S."/>
            <person name="Byrne K.P."/>
            <person name="Wolfe K.H."/>
        </authorList>
    </citation>
    <scope>NUCLEOTIDE SEQUENCE [LARGE SCALE GENOMIC DNA]</scope>
    <source>
        <strain evidence="4">ATCC 10662 / CBS 1146 / NBRC 0425 / NCYC 2629 / NRRL Y-866</strain>
    </source>
</reference>
<feature type="transmembrane region" description="Helical" evidence="1">
    <location>
        <begin position="177"/>
        <end position="198"/>
    </location>
</feature>
<dbReference type="HOGENOM" id="CLU_056040_1_0_1"/>
<dbReference type="Pfam" id="PF24800">
    <property type="entry name" value="DUF7702"/>
    <property type="match status" value="1"/>
</dbReference>
<sequence length="292" mass="32675">MNEPKSGAAAITFLTLYAIYFVFAVFAVTKLGFKTRYSFLVFFAALRIGAQVSATAFSSLGLETASGVNCLIAYLVLGAEGYFTLILCALSFLIKGEFEVYGTSQFKPSKEQANEKYPDSPSKARRMRFLSFAATFHWVLIPANILIIVGGSKMTSITTKAGNHGEEMRQAKGLRGAGQGIFLAETVVLFLLALYLFFWRNVRGYKVKAVIVAWPFLLVRGIFGVISVFVDKFNYYDFDNYTAAGLKPSFLCGEYIMGATMEFVSATLLLSTFYVHYRSELKKIEMWNRKRH</sequence>
<feature type="transmembrane region" description="Helical" evidence="1">
    <location>
        <begin position="255"/>
        <end position="277"/>
    </location>
</feature>
<dbReference type="InterPro" id="IPR056119">
    <property type="entry name" value="DUF7702"/>
</dbReference>
<protein>
    <recommendedName>
        <fullName evidence="2">DUF7702 domain-containing protein</fullName>
    </recommendedName>
</protein>
<feature type="domain" description="DUF7702" evidence="2">
    <location>
        <begin position="136"/>
        <end position="236"/>
    </location>
</feature>